<keyword evidence="3" id="KW-1185">Reference proteome</keyword>
<feature type="domain" description="REJ" evidence="1">
    <location>
        <begin position="1"/>
        <end position="129"/>
    </location>
</feature>
<dbReference type="EMBL" id="BMOL01000020">
    <property type="protein sequence ID" value="GGL91318.1"/>
    <property type="molecule type" value="Genomic_DNA"/>
</dbReference>
<accession>A0ABQ2GE84</accession>
<evidence type="ECO:0000313" key="2">
    <source>
        <dbReference type="EMBL" id="GGL91318.1"/>
    </source>
</evidence>
<dbReference type="Proteomes" id="UP000639973">
    <property type="component" value="Unassembled WGS sequence"/>
</dbReference>
<reference evidence="3" key="1">
    <citation type="journal article" date="2019" name="Int. J. Syst. Evol. Microbiol.">
        <title>The Global Catalogue of Microorganisms (GCM) 10K type strain sequencing project: providing services to taxonomists for standard genome sequencing and annotation.</title>
        <authorList>
            <consortium name="The Broad Institute Genomics Platform"/>
            <consortium name="The Broad Institute Genome Sequencing Center for Infectious Disease"/>
            <person name="Wu L."/>
            <person name="Ma J."/>
        </authorList>
    </citation>
    <scope>NUCLEOTIDE SEQUENCE [LARGE SCALE GENOMIC DNA]</scope>
    <source>
        <strain evidence="3">JCM 15442</strain>
    </source>
</reference>
<comment type="caution">
    <text evidence="2">The sequence shown here is derived from an EMBL/GenBank/DDBJ whole genome shotgun (WGS) entry which is preliminary data.</text>
</comment>
<organism evidence="2 3">
    <name type="scientific">Deinococcus aerolatus</name>
    <dbReference type="NCBI Taxonomy" id="522487"/>
    <lineage>
        <taxon>Bacteria</taxon>
        <taxon>Thermotogati</taxon>
        <taxon>Deinococcota</taxon>
        <taxon>Deinococci</taxon>
        <taxon>Deinococcales</taxon>
        <taxon>Deinococcaceae</taxon>
        <taxon>Deinococcus</taxon>
    </lineage>
</organism>
<dbReference type="InterPro" id="IPR014010">
    <property type="entry name" value="REJ_dom"/>
</dbReference>
<evidence type="ECO:0000313" key="3">
    <source>
        <dbReference type="Proteomes" id="UP000639973"/>
    </source>
</evidence>
<gene>
    <name evidence="2" type="ORF">GCM10010840_31780</name>
</gene>
<evidence type="ECO:0000259" key="1">
    <source>
        <dbReference type="PROSITE" id="PS51111"/>
    </source>
</evidence>
<protein>
    <recommendedName>
        <fullName evidence="1">REJ domain-containing protein</fullName>
    </recommendedName>
</protein>
<name>A0ABQ2GE84_9DEIO</name>
<dbReference type="Gene3D" id="2.60.40.10">
    <property type="entry name" value="Immunoglobulins"/>
    <property type="match status" value="1"/>
</dbReference>
<proteinExistence type="predicted"/>
<sequence length="129" mass="13353">MAAFGSTQVGVSYGYTLKSADAHQNVSAPSNTVRAALPVPVDAGAPQDSRALLLPGTAGVELAWKIQEGKRYVVYRMSSEQSVQISTILKAGTFTDPDGTASSTYKVRTISSAGTLGDFSPVVTVSATP</sequence>
<dbReference type="InterPro" id="IPR013783">
    <property type="entry name" value="Ig-like_fold"/>
</dbReference>
<dbReference type="PROSITE" id="PS51111">
    <property type="entry name" value="REJ"/>
    <property type="match status" value="1"/>
</dbReference>